<evidence type="ECO:0000313" key="1">
    <source>
        <dbReference type="EMBL" id="KFO28178.1"/>
    </source>
</evidence>
<gene>
    <name evidence="1" type="ORF">H920_10402</name>
</gene>
<keyword evidence="2" id="KW-1185">Reference proteome</keyword>
<dbReference type="STRING" id="885580.ENSFDAP00000002464"/>
<sequence>MEGSNDSTEYGFILVGFYDHPRLEVFAWKESSSKFVGCKDGAEENLVAESVGIKKTNTLELDKRKAIQTLELQPREKKAWLLLKLVSDLSEENEWKGEKLGTGIKDYGRKLRKMMVAAPG</sequence>
<organism evidence="1 2">
    <name type="scientific">Fukomys damarensis</name>
    <name type="common">Damaraland mole rat</name>
    <name type="synonym">Cryptomys damarensis</name>
    <dbReference type="NCBI Taxonomy" id="885580"/>
    <lineage>
        <taxon>Eukaryota</taxon>
        <taxon>Metazoa</taxon>
        <taxon>Chordata</taxon>
        <taxon>Craniata</taxon>
        <taxon>Vertebrata</taxon>
        <taxon>Euteleostomi</taxon>
        <taxon>Mammalia</taxon>
        <taxon>Eutheria</taxon>
        <taxon>Euarchontoglires</taxon>
        <taxon>Glires</taxon>
        <taxon>Rodentia</taxon>
        <taxon>Hystricomorpha</taxon>
        <taxon>Bathyergidae</taxon>
        <taxon>Fukomys</taxon>
    </lineage>
</organism>
<protein>
    <submittedName>
        <fullName evidence="1">Uncharacterized protein</fullName>
    </submittedName>
</protein>
<evidence type="ECO:0000313" key="2">
    <source>
        <dbReference type="Proteomes" id="UP000028990"/>
    </source>
</evidence>
<dbReference type="Proteomes" id="UP000028990">
    <property type="component" value="Unassembled WGS sequence"/>
</dbReference>
<accession>A0A091DCH6</accession>
<name>A0A091DCH6_FUKDA</name>
<reference evidence="1 2" key="1">
    <citation type="submission" date="2013-11" db="EMBL/GenBank/DDBJ databases">
        <title>The Damaraland mole rat (Fukomys damarensis) genome and evolution of African mole rats.</title>
        <authorList>
            <person name="Gladyshev V.N."/>
            <person name="Fang X."/>
        </authorList>
    </citation>
    <scope>NUCLEOTIDE SEQUENCE [LARGE SCALE GENOMIC DNA]</scope>
    <source>
        <tissue evidence="1">Liver</tissue>
    </source>
</reference>
<proteinExistence type="predicted"/>
<dbReference type="AlphaFoldDB" id="A0A091DCH6"/>
<dbReference type="EMBL" id="KN122802">
    <property type="protein sequence ID" value="KFO28178.1"/>
    <property type="molecule type" value="Genomic_DNA"/>
</dbReference>